<evidence type="ECO:0000313" key="2">
    <source>
        <dbReference type="Proteomes" id="UP000219452"/>
    </source>
</evidence>
<dbReference type="Proteomes" id="UP000219452">
    <property type="component" value="Unassembled WGS sequence"/>
</dbReference>
<proteinExistence type="predicted"/>
<keyword evidence="2" id="KW-1185">Reference proteome</keyword>
<sequence>MTLAHFSVVIVARQPQEQQLFYTLKELNQRHKEFIFRILINLLLKQMKKLKLITYIRPRTQCSSLLTV</sequence>
<gene>
    <name evidence="1" type="ORF">SAMN06269250_3309</name>
</gene>
<reference evidence="2" key="1">
    <citation type="submission" date="2017-09" db="EMBL/GenBank/DDBJ databases">
        <authorList>
            <person name="Varghese N."/>
            <person name="Submissions S."/>
        </authorList>
    </citation>
    <scope>NUCLEOTIDE SEQUENCE [LARGE SCALE GENOMIC DNA]</scope>
    <source>
        <strain evidence="2">DSM 29961</strain>
    </source>
</reference>
<evidence type="ECO:0000313" key="1">
    <source>
        <dbReference type="EMBL" id="SOD90132.1"/>
    </source>
</evidence>
<accession>A0A286G3S0</accession>
<name>A0A286G3S0_9BACT</name>
<protein>
    <submittedName>
        <fullName evidence="1">Uncharacterized protein</fullName>
    </submittedName>
</protein>
<dbReference type="AlphaFoldDB" id="A0A286G3S0"/>
<organism evidence="1 2">
    <name type="scientific">Spirosoma fluviale</name>
    <dbReference type="NCBI Taxonomy" id="1597977"/>
    <lineage>
        <taxon>Bacteria</taxon>
        <taxon>Pseudomonadati</taxon>
        <taxon>Bacteroidota</taxon>
        <taxon>Cytophagia</taxon>
        <taxon>Cytophagales</taxon>
        <taxon>Cytophagaceae</taxon>
        <taxon>Spirosoma</taxon>
    </lineage>
</organism>
<dbReference type="EMBL" id="OCNH01000002">
    <property type="protein sequence ID" value="SOD90132.1"/>
    <property type="molecule type" value="Genomic_DNA"/>
</dbReference>